<dbReference type="OrthoDB" id="7873775at2"/>
<sequence length="125" mass="13276">MVNVAKLAVDECVTIDRRRLEGLVSELGEATAAEVIGAALEQMALALSRTLGAVMRGDLAAVARDADRLSRLAWQLGLVSLATVAIDVGRCAEFRDTSALGATSARLRRIGNQSLTRIWDNPSKG</sequence>
<dbReference type="Proteomes" id="UP000478183">
    <property type="component" value="Unassembled WGS sequence"/>
</dbReference>
<keyword evidence="2" id="KW-1185">Reference proteome</keyword>
<proteinExistence type="predicted"/>
<gene>
    <name evidence="1" type="ORF">GL286_10390</name>
</gene>
<dbReference type="EMBL" id="WMIE01000005">
    <property type="protein sequence ID" value="MTH78138.1"/>
    <property type="molecule type" value="Genomic_DNA"/>
</dbReference>
<protein>
    <submittedName>
        <fullName evidence="1">Uncharacterized protein</fullName>
    </submittedName>
</protein>
<dbReference type="RefSeq" id="WP_155095502.1">
    <property type="nucleotide sequence ID" value="NZ_WMIE01000005.1"/>
</dbReference>
<accession>A0A6L6JAK3</accession>
<evidence type="ECO:0000313" key="1">
    <source>
        <dbReference type="EMBL" id="MTH78138.1"/>
    </source>
</evidence>
<reference evidence="1 2" key="1">
    <citation type="submission" date="2019-11" db="EMBL/GenBank/DDBJ databases">
        <authorList>
            <person name="Dong K."/>
        </authorList>
    </citation>
    <scope>NUCLEOTIDE SEQUENCE [LARGE SCALE GENOMIC DNA]</scope>
    <source>
        <strain evidence="1 2">NBRC 111993</strain>
    </source>
</reference>
<dbReference type="SUPFAM" id="SSF47226">
    <property type="entry name" value="Histidine-containing phosphotransfer domain, HPT domain"/>
    <property type="match status" value="1"/>
</dbReference>
<dbReference type="InterPro" id="IPR036641">
    <property type="entry name" value="HPT_dom_sf"/>
</dbReference>
<dbReference type="GO" id="GO:0000160">
    <property type="term" value="P:phosphorelay signal transduction system"/>
    <property type="evidence" value="ECO:0007669"/>
    <property type="project" value="InterPro"/>
</dbReference>
<name>A0A6L6JAK3_9RHOB</name>
<dbReference type="AlphaFoldDB" id="A0A6L6JAK3"/>
<comment type="caution">
    <text evidence="1">The sequence shown here is derived from an EMBL/GenBank/DDBJ whole genome shotgun (WGS) entry which is preliminary data.</text>
</comment>
<organism evidence="1 2">
    <name type="scientific">Paracoccus aestuariivivens</name>
    <dbReference type="NCBI Taxonomy" id="1820333"/>
    <lineage>
        <taxon>Bacteria</taxon>
        <taxon>Pseudomonadati</taxon>
        <taxon>Pseudomonadota</taxon>
        <taxon>Alphaproteobacteria</taxon>
        <taxon>Rhodobacterales</taxon>
        <taxon>Paracoccaceae</taxon>
        <taxon>Paracoccus</taxon>
    </lineage>
</organism>
<evidence type="ECO:0000313" key="2">
    <source>
        <dbReference type="Proteomes" id="UP000478183"/>
    </source>
</evidence>